<name>A0A6A4Z2M6_APHAT</name>
<reference evidence="1 2" key="1">
    <citation type="submission" date="2019-06" db="EMBL/GenBank/DDBJ databases">
        <title>Genomics analysis of Aphanomyces spp. identifies a new class of oomycete effector associated with host adaptation.</title>
        <authorList>
            <person name="Gaulin E."/>
        </authorList>
    </citation>
    <scope>NUCLEOTIDE SEQUENCE [LARGE SCALE GENOMIC DNA]</scope>
    <source>
        <strain evidence="1 2">E</strain>
    </source>
</reference>
<dbReference type="VEuPathDB" id="FungiDB:H257_16596"/>
<dbReference type="Proteomes" id="UP000469452">
    <property type="component" value="Unassembled WGS sequence"/>
</dbReference>
<evidence type="ECO:0000313" key="2">
    <source>
        <dbReference type="Proteomes" id="UP000469452"/>
    </source>
</evidence>
<dbReference type="EMBL" id="VJMI01019537">
    <property type="protein sequence ID" value="KAF0707089.1"/>
    <property type="molecule type" value="Genomic_DNA"/>
</dbReference>
<organism evidence="1 2">
    <name type="scientific">Aphanomyces astaci</name>
    <name type="common">Crayfish plague agent</name>
    <dbReference type="NCBI Taxonomy" id="112090"/>
    <lineage>
        <taxon>Eukaryota</taxon>
        <taxon>Sar</taxon>
        <taxon>Stramenopiles</taxon>
        <taxon>Oomycota</taxon>
        <taxon>Saprolegniomycetes</taxon>
        <taxon>Saprolegniales</taxon>
        <taxon>Verrucalvaceae</taxon>
        <taxon>Aphanomyces</taxon>
    </lineage>
</organism>
<comment type="caution">
    <text evidence="1">The sequence shown here is derived from an EMBL/GenBank/DDBJ whole genome shotgun (WGS) entry which is preliminary data.</text>
</comment>
<proteinExistence type="predicted"/>
<protein>
    <recommendedName>
        <fullName evidence="3">Tyrosine-protein kinase ephrin type A/B receptor-like domain-containing protein</fullName>
    </recommendedName>
</protein>
<evidence type="ECO:0008006" key="3">
    <source>
        <dbReference type="Google" id="ProtNLM"/>
    </source>
</evidence>
<gene>
    <name evidence="1" type="ORF">AaE_013779</name>
</gene>
<evidence type="ECO:0000313" key="1">
    <source>
        <dbReference type="EMBL" id="KAF0707089.1"/>
    </source>
</evidence>
<dbReference type="AlphaFoldDB" id="A0A6A4Z2M6"/>
<sequence>MRWFQKPCEPGYYCVNGVRNPCPTGTFGSTAQLVTPFCSGMCSAGQLTSPMHESSKLPSLKVIGIAGYYCTQASTSATQIMCGDVSVFCPVGSSAPLAVDAGYYSVGATNSTRQVPYSSLGMIVGQALCNVGQFCRGGIAYDCPQGTYGDIPGLTVGQCTGWCAAGFYCPPRSVSATANRYYNNAIAQHLRGNTYVDVPMDTIPSEAKAHACNAHRADLHFDAKTNESAARNERPFG</sequence>
<accession>A0A6A4Z2M6</accession>